<reference evidence="1 2" key="1">
    <citation type="journal article" date="2019" name="Sci. Rep.">
        <title>Orb-weaving spider Araneus ventricosus genome elucidates the spidroin gene catalogue.</title>
        <authorList>
            <person name="Kono N."/>
            <person name="Nakamura H."/>
            <person name="Ohtoshi R."/>
            <person name="Moran D.A.P."/>
            <person name="Shinohara A."/>
            <person name="Yoshida Y."/>
            <person name="Fujiwara M."/>
            <person name="Mori M."/>
            <person name="Tomita M."/>
            <person name="Arakawa K."/>
        </authorList>
    </citation>
    <scope>NUCLEOTIDE SEQUENCE [LARGE SCALE GENOMIC DNA]</scope>
</reference>
<sequence length="85" mass="9390">MKPTASELPSVAVREFSDRRTTSQCEREHLPSNETNRLRTAFVAVRENFQIARTASLGVRTLSPAGSPQVMTNVATTRLIPHVTP</sequence>
<gene>
    <name evidence="1" type="ORF">AVEN_230128_1</name>
</gene>
<name>A0A4Y2IGS1_ARAVE</name>
<dbReference type="Proteomes" id="UP000499080">
    <property type="component" value="Unassembled WGS sequence"/>
</dbReference>
<accession>A0A4Y2IGS1</accession>
<evidence type="ECO:0000313" key="1">
    <source>
        <dbReference type="EMBL" id="GBM76953.1"/>
    </source>
</evidence>
<protein>
    <submittedName>
        <fullName evidence="1">Uncharacterized protein</fullName>
    </submittedName>
</protein>
<proteinExistence type="predicted"/>
<keyword evidence="2" id="KW-1185">Reference proteome</keyword>
<dbReference type="AlphaFoldDB" id="A0A4Y2IGS1"/>
<dbReference type="EMBL" id="BGPR01002654">
    <property type="protein sequence ID" value="GBM76953.1"/>
    <property type="molecule type" value="Genomic_DNA"/>
</dbReference>
<comment type="caution">
    <text evidence="1">The sequence shown here is derived from an EMBL/GenBank/DDBJ whole genome shotgun (WGS) entry which is preliminary data.</text>
</comment>
<organism evidence="1 2">
    <name type="scientific">Araneus ventricosus</name>
    <name type="common">Orbweaver spider</name>
    <name type="synonym">Epeira ventricosa</name>
    <dbReference type="NCBI Taxonomy" id="182803"/>
    <lineage>
        <taxon>Eukaryota</taxon>
        <taxon>Metazoa</taxon>
        <taxon>Ecdysozoa</taxon>
        <taxon>Arthropoda</taxon>
        <taxon>Chelicerata</taxon>
        <taxon>Arachnida</taxon>
        <taxon>Araneae</taxon>
        <taxon>Araneomorphae</taxon>
        <taxon>Entelegynae</taxon>
        <taxon>Araneoidea</taxon>
        <taxon>Araneidae</taxon>
        <taxon>Araneus</taxon>
    </lineage>
</organism>
<evidence type="ECO:0000313" key="2">
    <source>
        <dbReference type="Proteomes" id="UP000499080"/>
    </source>
</evidence>